<accession>A0ABZ1BAL3</accession>
<dbReference type="Gene3D" id="3.40.50.970">
    <property type="match status" value="1"/>
</dbReference>
<dbReference type="RefSeq" id="WP_324278603.1">
    <property type="nucleotide sequence ID" value="NZ_CP141261.1"/>
</dbReference>
<sequence>MARLPEVRLSALATALGCPAERISSYEQLLETFDDVLPRLRGLDRPLLLDIDVAPERESNP</sequence>
<organism evidence="1 2">
    <name type="scientific">Blastococcus brunescens</name>
    <dbReference type="NCBI Taxonomy" id="1564165"/>
    <lineage>
        <taxon>Bacteria</taxon>
        <taxon>Bacillati</taxon>
        <taxon>Actinomycetota</taxon>
        <taxon>Actinomycetes</taxon>
        <taxon>Geodermatophilales</taxon>
        <taxon>Geodermatophilaceae</taxon>
        <taxon>Blastococcus</taxon>
    </lineage>
</organism>
<proteinExistence type="predicted"/>
<dbReference type="SUPFAM" id="SSF52518">
    <property type="entry name" value="Thiamin diphosphate-binding fold (THDP-binding)"/>
    <property type="match status" value="1"/>
</dbReference>
<protein>
    <submittedName>
        <fullName evidence="1">Uncharacterized protein</fullName>
    </submittedName>
</protein>
<keyword evidence="2" id="KW-1185">Reference proteome</keyword>
<reference evidence="1 2" key="1">
    <citation type="submission" date="2023-12" db="EMBL/GenBank/DDBJ databases">
        <title>Blastococcus brunescens sp. nov., an actonobacterium isolated from sandstone collected in sahara desert.</title>
        <authorList>
            <person name="Gtari M."/>
            <person name="Ghodhbane F."/>
        </authorList>
    </citation>
    <scope>NUCLEOTIDE SEQUENCE [LARGE SCALE GENOMIC DNA]</scope>
    <source>
        <strain evidence="1 2">BMG 8361</strain>
    </source>
</reference>
<evidence type="ECO:0000313" key="2">
    <source>
        <dbReference type="Proteomes" id="UP001324287"/>
    </source>
</evidence>
<dbReference type="InterPro" id="IPR029061">
    <property type="entry name" value="THDP-binding"/>
</dbReference>
<dbReference type="EMBL" id="CP141261">
    <property type="protein sequence ID" value="WRL67296.1"/>
    <property type="molecule type" value="Genomic_DNA"/>
</dbReference>
<gene>
    <name evidence="1" type="ORF">U6N30_22025</name>
</gene>
<dbReference type="Proteomes" id="UP001324287">
    <property type="component" value="Chromosome"/>
</dbReference>
<name>A0ABZ1BAL3_9ACTN</name>
<evidence type="ECO:0000313" key="1">
    <source>
        <dbReference type="EMBL" id="WRL67296.1"/>
    </source>
</evidence>